<accession>A0ACD5X487</accession>
<dbReference type="EnsemblPlants" id="AVESA.00010b.r2.4DG0750390.1">
    <property type="protein sequence ID" value="AVESA.00010b.r2.4DG0750390.1.CDS"/>
    <property type="gene ID" value="AVESA.00010b.r2.4DG0750390"/>
</dbReference>
<dbReference type="Proteomes" id="UP001732700">
    <property type="component" value="Chromosome 4D"/>
</dbReference>
<reference evidence="1" key="1">
    <citation type="submission" date="2021-05" db="EMBL/GenBank/DDBJ databases">
        <authorList>
            <person name="Scholz U."/>
            <person name="Mascher M."/>
            <person name="Fiebig A."/>
        </authorList>
    </citation>
    <scope>NUCLEOTIDE SEQUENCE [LARGE SCALE GENOMIC DNA]</scope>
</reference>
<proteinExistence type="predicted"/>
<sequence>MPTAMATAAGMATGPGSRVTRYAKSTAASVTPVRPGKTHTLSALDNAMERHAVHLVLYCRAGPGVDRDPLKESLSEVLSLYPAMVGRLTRREGEAPGSGWIVKCNDAGVRMVDARAAVTLDEWLATASADDEMDLAYFEQMGSEPYIWSPFYVQLTEFMDKSYALGLSCTHLHNDPTAAALFFHCWAAAHRRTTSPYSPFLHSPTFDVSPPASPPPPPPMLAAKSTAALPSAGAMSSATFHFPADAMRALLSTLQPETTSFAALAALFWLRLAGEESEKDLTLALDFRKKMHAPLPTGYYGSVVHFTRARADLASGLSAVAAALDRRVAGVPEEDLWAAVEWLHARQADGGAPFQMYGPELTCMALDHLPLYGAEFVAGVPPARMACRVGGAIGEGIVIVVPAAEGDAARDVVVTLPAEATARICRDNEVLRYGAEVVAGPKAAK</sequence>
<protein>
    <submittedName>
        <fullName evidence="1">Uncharacterized protein</fullName>
    </submittedName>
</protein>
<evidence type="ECO:0000313" key="2">
    <source>
        <dbReference type="Proteomes" id="UP001732700"/>
    </source>
</evidence>
<keyword evidence="2" id="KW-1185">Reference proteome</keyword>
<evidence type="ECO:0000313" key="1">
    <source>
        <dbReference type="EnsemblPlants" id="AVESA.00010b.r2.4DG0750390.1.CDS"/>
    </source>
</evidence>
<organism evidence="1 2">
    <name type="scientific">Avena sativa</name>
    <name type="common">Oat</name>
    <dbReference type="NCBI Taxonomy" id="4498"/>
    <lineage>
        <taxon>Eukaryota</taxon>
        <taxon>Viridiplantae</taxon>
        <taxon>Streptophyta</taxon>
        <taxon>Embryophyta</taxon>
        <taxon>Tracheophyta</taxon>
        <taxon>Spermatophyta</taxon>
        <taxon>Magnoliopsida</taxon>
        <taxon>Liliopsida</taxon>
        <taxon>Poales</taxon>
        <taxon>Poaceae</taxon>
        <taxon>BOP clade</taxon>
        <taxon>Pooideae</taxon>
        <taxon>Poodae</taxon>
        <taxon>Poeae</taxon>
        <taxon>Poeae Chloroplast Group 1 (Aveneae type)</taxon>
        <taxon>Aveninae</taxon>
        <taxon>Avena</taxon>
    </lineage>
</organism>
<name>A0ACD5X487_AVESA</name>
<reference evidence="1" key="2">
    <citation type="submission" date="2025-09" db="UniProtKB">
        <authorList>
            <consortium name="EnsemblPlants"/>
        </authorList>
    </citation>
    <scope>IDENTIFICATION</scope>
</reference>